<dbReference type="EMBL" id="JABANM010013379">
    <property type="protein sequence ID" value="KAF4734424.1"/>
    <property type="molecule type" value="Genomic_DNA"/>
</dbReference>
<feature type="region of interest" description="Disordered" evidence="1">
    <location>
        <begin position="144"/>
        <end position="169"/>
    </location>
</feature>
<sequence>MTIIGRNPVLMLLIAPPASLFKRGRKKGGPRGWGPGVSAKAVDFGDMNESDSTYEIRYVEDEKEGSICHLEWQFFDPPNAREDLSIGIHLDTDQKAFTYVEAFAWRWKSRRNLIVKDTNDELVVKAYGYSAEEIRWKYPTLKEGPKGTDKRRSAEKWLSKEGQFSPWVT</sequence>
<evidence type="ECO:0000313" key="3">
    <source>
        <dbReference type="Proteomes" id="UP000574390"/>
    </source>
</evidence>
<protein>
    <submittedName>
        <fullName evidence="2">Uncharacterized protein</fullName>
    </submittedName>
</protein>
<evidence type="ECO:0000256" key="1">
    <source>
        <dbReference type="SAM" id="MobiDB-lite"/>
    </source>
</evidence>
<dbReference type="Proteomes" id="UP000574390">
    <property type="component" value="Unassembled WGS sequence"/>
</dbReference>
<dbReference type="AlphaFoldDB" id="A0A7J6SNA0"/>
<reference evidence="2 3" key="1">
    <citation type="submission" date="2020-04" db="EMBL/GenBank/DDBJ databases">
        <title>Perkinsus olseni comparative genomics.</title>
        <authorList>
            <person name="Bogema D.R."/>
        </authorList>
    </citation>
    <scope>NUCLEOTIDE SEQUENCE [LARGE SCALE GENOMIC DNA]</scope>
    <source>
        <strain evidence="2">ATCC PRA-205</strain>
    </source>
</reference>
<organism evidence="2 3">
    <name type="scientific">Perkinsus olseni</name>
    <name type="common">Perkinsus atlanticus</name>
    <dbReference type="NCBI Taxonomy" id="32597"/>
    <lineage>
        <taxon>Eukaryota</taxon>
        <taxon>Sar</taxon>
        <taxon>Alveolata</taxon>
        <taxon>Perkinsozoa</taxon>
        <taxon>Perkinsea</taxon>
        <taxon>Perkinsida</taxon>
        <taxon>Perkinsidae</taxon>
        <taxon>Perkinsus</taxon>
    </lineage>
</organism>
<proteinExistence type="predicted"/>
<gene>
    <name evidence="2" type="ORF">FOZ62_026834</name>
</gene>
<name>A0A7J6SNA0_PEROL</name>
<accession>A0A7J6SNA0</accession>
<feature type="compositionally biased region" description="Basic and acidic residues" evidence="1">
    <location>
        <begin position="144"/>
        <end position="159"/>
    </location>
</feature>
<evidence type="ECO:0000313" key="2">
    <source>
        <dbReference type="EMBL" id="KAF4734424.1"/>
    </source>
</evidence>
<comment type="caution">
    <text evidence="2">The sequence shown here is derived from an EMBL/GenBank/DDBJ whole genome shotgun (WGS) entry which is preliminary data.</text>
</comment>